<dbReference type="PANTHER" id="PTHR33885">
    <property type="entry name" value="PHAGE SHOCK PROTEIN C"/>
    <property type="match status" value="1"/>
</dbReference>
<comment type="caution">
    <text evidence="9">The sequence shown here is derived from an EMBL/GenBank/DDBJ whole genome shotgun (WGS) entry which is preliminary data.</text>
</comment>
<feature type="transmembrane region" description="Helical" evidence="6">
    <location>
        <begin position="36"/>
        <end position="57"/>
    </location>
</feature>
<dbReference type="InterPro" id="IPR007168">
    <property type="entry name" value="Phageshock_PspC_N"/>
</dbReference>
<evidence type="ECO:0000259" key="8">
    <source>
        <dbReference type="Pfam" id="PF18917"/>
    </source>
</evidence>
<dbReference type="Proteomes" id="UP000239590">
    <property type="component" value="Unassembled WGS sequence"/>
</dbReference>
<reference evidence="10" key="1">
    <citation type="submission" date="2018-02" db="EMBL/GenBank/DDBJ databases">
        <title>Genome sequencing of Solimonas sp. HR-BB.</title>
        <authorList>
            <person name="Lee Y."/>
            <person name="Jeon C.O."/>
        </authorList>
    </citation>
    <scope>NUCLEOTIDE SEQUENCE [LARGE SCALE GENOMIC DNA]</scope>
    <source>
        <strain evidence="10">HR-U</strain>
    </source>
</reference>
<evidence type="ECO:0000256" key="1">
    <source>
        <dbReference type="ARBA" id="ARBA00004162"/>
    </source>
</evidence>
<keyword evidence="10" id="KW-1185">Reference proteome</keyword>
<comment type="subcellular location">
    <subcellularLocation>
        <location evidence="1">Cell membrane</location>
        <topology evidence="1">Single-pass membrane protein</topology>
    </subcellularLocation>
</comment>
<dbReference type="EMBL" id="PTRA01000001">
    <property type="protein sequence ID" value="PQA60705.1"/>
    <property type="molecule type" value="Genomic_DNA"/>
</dbReference>
<dbReference type="InterPro" id="IPR052027">
    <property type="entry name" value="PspC"/>
</dbReference>
<dbReference type="Pfam" id="PF18917">
    <property type="entry name" value="LiaI-LiaF-like_TM1"/>
    <property type="match status" value="1"/>
</dbReference>
<dbReference type="OrthoDB" id="5772680at2"/>
<feature type="domain" description="Phage shock protein PspC N-terminal" evidence="7">
    <location>
        <begin position="3"/>
        <end position="59"/>
    </location>
</feature>
<dbReference type="PANTHER" id="PTHR33885:SF3">
    <property type="entry name" value="PHAGE SHOCK PROTEIN C"/>
    <property type="match status" value="1"/>
</dbReference>
<evidence type="ECO:0000256" key="2">
    <source>
        <dbReference type="ARBA" id="ARBA00022475"/>
    </source>
</evidence>
<keyword evidence="5 6" id="KW-0472">Membrane</keyword>
<accession>A0A2S7ISM5</accession>
<keyword evidence="2" id="KW-1003">Cell membrane</keyword>
<evidence type="ECO:0000313" key="10">
    <source>
        <dbReference type="Proteomes" id="UP000239590"/>
    </source>
</evidence>
<feature type="transmembrane region" description="Helical" evidence="6">
    <location>
        <begin position="78"/>
        <end position="94"/>
    </location>
</feature>
<evidence type="ECO:0000256" key="4">
    <source>
        <dbReference type="ARBA" id="ARBA00022989"/>
    </source>
</evidence>
<feature type="transmembrane region" description="Helical" evidence="6">
    <location>
        <begin position="12"/>
        <end position="30"/>
    </location>
</feature>
<dbReference type="AlphaFoldDB" id="A0A2S7ISM5"/>
<evidence type="ECO:0000256" key="3">
    <source>
        <dbReference type="ARBA" id="ARBA00022692"/>
    </source>
</evidence>
<name>A0A2S7ISM5_9BACT</name>
<evidence type="ECO:0000256" key="5">
    <source>
        <dbReference type="ARBA" id="ARBA00023136"/>
    </source>
</evidence>
<dbReference type="GO" id="GO:0005886">
    <property type="term" value="C:plasma membrane"/>
    <property type="evidence" value="ECO:0007669"/>
    <property type="project" value="UniProtKB-SubCell"/>
</dbReference>
<evidence type="ECO:0000256" key="6">
    <source>
        <dbReference type="SAM" id="Phobius"/>
    </source>
</evidence>
<feature type="transmembrane region" description="Helical" evidence="6">
    <location>
        <begin position="106"/>
        <end position="123"/>
    </location>
</feature>
<dbReference type="Pfam" id="PF04024">
    <property type="entry name" value="PspC"/>
    <property type="match status" value="1"/>
</dbReference>
<protein>
    <submittedName>
        <fullName evidence="9">PspC domain-containing protein</fullName>
    </submittedName>
</protein>
<proteinExistence type="predicted"/>
<dbReference type="RefSeq" id="WP_104713265.1">
    <property type="nucleotide sequence ID" value="NZ_PTRA01000001.1"/>
</dbReference>
<organism evidence="9 10">
    <name type="scientific">Siphonobacter curvatus</name>
    <dbReference type="NCBI Taxonomy" id="2094562"/>
    <lineage>
        <taxon>Bacteria</taxon>
        <taxon>Pseudomonadati</taxon>
        <taxon>Bacteroidota</taxon>
        <taxon>Cytophagia</taxon>
        <taxon>Cytophagales</taxon>
        <taxon>Cytophagaceae</taxon>
        <taxon>Siphonobacter</taxon>
    </lineage>
</organism>
<gene>
    <name evidence="9" type="ORF">C5O19_14135</name>
</gene>
<sequence length="128" mass="14361">MNRLERIPSHKMIGGVAAGLAAYLNVDVALVRVLFVLGAIFTHAPFVIAYIILWIALPKRVEGVYAVEVDTKPRTHNSKAWGIAAILFGSLFLLDEFTWFDWDKAWPLSLIVVGLVLIFKDQIKERIA</sequence>
<feature type="domain" description="LiaI-LiaF-like transmembrane region" evidence="8">
    <location>
        <begin position="81"/>
        <end position="118"/>
    </location>
</feature>
<keyword evidence="4 6" id="KW-1133">Transmembrane helix</keyword>
<dbReference type="InterPro" id="IPR043726">
    <property type="entry name" value="LiaI-LiaF-like_TM1"/>
</dbReference>
<evidence type="ECO:0000313" key="9">
    <source>
        <dbReference type="EMBL" id="PQA60705.1"/>
    </source>
</evidence>
<evidence type="ECO:0000259" key="7">
    <source>
        <dbReference type="Pfam" id="PF04024"/>
    </source>
</evidence>
<keyword evidence="3 6" id="KW-0812">Transmembrane</keyword>